<keyword evidence="2" id="KW-0444">Lipid biosynthesis</keyword>
<accession>A0ABQ1RD99</accession>
<comment type="similarity">
    <text evidence="6">Belongs to the acetyltransferase family. OlsB subfamily.</text>
</comment>
<dbReference type="CDD" id="cd07986">
    <property type="entry name" value="LPLAT_ACT14924-like"/>
    <property type="match status" value="1"/>
</dbReference>
<keyword evidence="3" id="KW-0808">Transferase</keyword>
<evidence type="ECO:0000256" key="1">
    <source>
        <dbReference type="ARBA" id="ARBA00005189"/>
    </source>
</evidence>
<evidence type="ECO:0000313" key="12">
    <source>
        <dbReference type="EMBL" id="GGD66577.1"/>
    </source>
</evidence>
<keyword evidence="4" id="KW-0443">Lipid metabolism</keyword>
<dbReference type="InterPro" id="IPR016181">
    <property type="entry name" value="Acyl_CoA_acyltransferase"/>
</dbReference>
<dbReference type="Pfam" id="PF13444">
    <property type="entry name" value="Acetyltransf_5"/>
    <property type="match status" value="1"/>
</dbReference>
<organism evidence="12 13">
    <name type="scientific">Lacimicrobium alkaliphilum</name>
    <dbReference type="NCBI Taxonomy" id="1526571"/>
    <lineage>
        <taxon>Bacteria</taxon>
        <taxon>Pseudomonadati</taxon>
        <taxon>Pseudomonadota</taxon>
        <taxon>Gammaproteobacteria</taxon>
        <taxon>Alteromonadales</taxon>
        <taxon>Alteromonadaceae</taxon>
        <taxon>Lacimicrobium</taxon>
    </lineage>
</organism>
<dbReference type="SUPFAM" id="SSF69593">
    <property type="entry name" value="Glycerol-3-phosphate (1)-acyltransferase"/>
    <property type="match status" value="1"/>
</dbReference>
<comment type="function">
    <text evidence="9">Catalyzes the first step in the biosynthesis of ornithine lipids, which are phosphorus-free membrane lipids. Catalyzes the 3-hydroxyacyl-acyl carrier protein-dependent acylation of ornithine to form lyso-ornithine lipid (LOL).</text>
</comment>
<dbReference type="EC" id="2.3.2.30" evidence="7"/>
<name>A0ABQ1RD99_9ALTE</name>
<evidence type="ECO:0000256" key="6">
    <source>
        <dbReference type="ARBA" id="ARBA00038095"/>
    </source>
</evidence>
<keyword evidence="5" id="KW-0012">Acyltransferase</keyword>
<evidence type="ECO:0000256" key="8">
    <source>
        <dbReference type="ARBA" id="ARBA00039866"/>
    </source>
</evidence>
<dbReference type="InterPro" id="IPR052351">
    <property type="entry name" value="Ornithine_N-alpha-AT"/>
</dbReference>
<evidence type="ECO:0000259" key="11">
    <source>
        <dbReference type="SMART" id="SM00563"/>
    </source>
</evidence>
<comment type="caution">
    <text evidence="12">The sequence shown here is derived from an EMBL/GenBank/DDBJ whole genome shotgun (WGS) entry which is preliminary data.</text>
</comment>
<evidence type="ECO:0000256" key="5">
    <source>
        <dbReference type="ARBA" id="ARBA00023315"/>
    </source>
</evidence>
<comment type="pathway">
    <text evidence="1">Lipid metabolism.</text>
</comment>
<dbReference type="InterPro" id="IPR045746">
    <property type="entry name" value="ACT14924-like_Acyltransf_dom"/>
</dbReference>
<dbReference type="SMART" id="SM00563">
    <property type="entry name" value="PlsC"/>
    <property type="match status" value="1"/>
</dbReference>
<proteinExistence type="inferred from homology"/>
<dbReference type="EMBL" id="BMGJ01000008">
    <property type="protein sequence ID" value="GGD66577.1"/>
    <property type="molecule type" value="Genomic_DNA"/>
</dbReference>
<keyword evidence="13" id="KW-1185">Reference proteome</keyword>
<reference evidence="13" key="1">
    <citation type="journal article" date="2019" name="Int. J. Syst. Evol. Microbiol.">
        <title>The Global Catalogue of Microorganisms (GCM) 10K type strain sequencing project: providing services to taxonomists for standard genome sequencing and annotation.</title>
        <authorList>
            <consortium name="The Broad Institute Genomics Platform"/>
            <consortium name="The Broad Institute Genome Sequencing Center for Infectious Disease"/>
            <person name="Wu L."/>
            <person name="Ma J."/>
        </authorList>
    </citation>
    <scope>NUCLEOTIDE SEQUENCE [LARGE SCALE GENOMIC DNA]</scope>
    <source>
        <strain evidence="13">CGMCC 1.12923</strain>
    </source>
</reference>
<feature type="domain" description="Phospholipid/glycerol acyltransferase" evidence="11">
    <location>
        <begin position="45"/>
        <end position="166"/>
    </location>
</feature>
<evidence type="ECO:0000256" key="4">
    <source>
        <dbReference type="ARBA" id="ARBA00023098"/>
    </source>
</evidence>
<dbReference type="InterPro" id="IPR002123">
    <property type="entry name" value="Plipid/glycerol_acylTrfase"/>
</dbReference>
<evidence type="ECO:0000256" key="7">
    <source>
        <dbReference type="ARBA" id="ARBA00039058"/>
    </source>
</evidence>
<comment type="catalytic activity">
    <reaction evidence="10">
        <text>a (3R)-hydroxyacyl-[ACP] + L-ornithine = a lyso-ornithine lipid + holo-[ACP] + H(+)</text>
        <dbReference type="Rhea" id="RHEA:20633"/>
        <dbReference type="Rhea" id="RHEA-COMP:9685"/>
        <dbReference type="Rhea" id="RHEA-COMP:9945"/>
        <dbReference type="ChEBI" id="CHEBI:15378"/>
        <dbReference type="ChEBI" id="CHEBI:46911"/>
        <dbReference type="ChEBI" id="CHEBI:64479"/>
        <dbReference type="ChEBI" id="CHEBI:78827"/>
        <dbReference type="ChEBI" id="CHEBI:138482"/>
        <dbReference type="EC" id="2.3.2.30"/>
    </reaction>
    <physiologicalReaction direction="left-to-right" evidence="10">
        <dbReference type="Rhea" id="RHEA:20634"/>
    </physiologicalReaction>
</comment>
<evidence type="ECO:0000313" key="13">
    <source>
        <dbReference type="Proteomes" id="UP000614272"/>
    </source>
</evidence>
<dbReference type="PANTHER" id="PTHR37323:SF1">
    <property type="entry name" value="L-ORNITHINE N(ALPHA)-ACYLTRANSFERASE"/>
    <property type="match status" value="1"/>
</dbReference>
<evidence type="ECO:0000256" key="3">
    <source>
        <dbReference type="ARBA" id="ARBA00022679"/>
    </source>
</evidence>
<evidence type="ECO:0000256" key="9">
    <source>
        <dbReference type="ARBA" id="ARBA00045724"/>
    </source>
</evidence>
<dbReference type="SUPFAM" id="SSF55729">
    <property type="entry name" value="Acyl-CoA N-acyltransferases (Nat)"/>
    <property type="match status" value="1"/>
</dbReference>
<evidence type="ECO:0000256" key="10">
    <source>
        <dbReference type="ARBA" id="ARBA00047785"/>
    </source>
</evidence>
<dbReference type="Pfam" id="PF19576">
    <property type="entry name" value="Acyltransf_2"/>
    <property type="match status" value="1"/>
</dbReference>
<sequence>MQRIYHQQGFSGLNSQAFCQKYIDYFRLSISGANVTMYIPVSGPVLIVANHPLGGMEGVVLLNMLRKVRPDIKILANRALGLLEPLAPHFIYTNPLKTNDKGNQASVRACHTQLENGGALLIFPAGRVSYSVNARSPVTDHPWNKLVGSLGSRFNCPVVPVYISGQNRRWFYRLGHIWKSMRMLMLIREMLASKDRRIHLAVGQPVNRQVTREPAHLTRLFRLLTYLQNPGCQTRWGDNNVVPMMPLAKPVSGRILADELMEVPGNQKLLSYKNLAVYYLNYDQAPLIVEEIRRLRELQFREYKEGSGKDKDGDQFDHSYTHLVLFDTDTLEVAGAYRMGRTDQLLEGGDITQLYLSRMFDFGPGFVNRHQPCLEMGRSFLIGKHQRSFHGLLLLFKGIGAFLQQFKHYRTLYGTVSLSKIYTPLSVYLIQRFVVCEKDNVRALKSFDYPVIPELEAYLKDYARDIDVLDWLIKHIEPDGKGLPVLVRQYHQLGARFHGLGMDPNFAGTPGLLLSVDVAKAPEKLLRLYLGNSYQAWLNY</sequence>
<gene>
    <name evidence="12" type="ORF">GCM10011357_22300</name>
</gene>
<dbReference type="PANTHER" id="PTHR37323">
    <property type="entry name" value="GCN5-RELATED N-ACETYLTRANSFERASE"/>
    <property type="match status" value="1"/>
</dbReference>
<protein>
    <recommendedName>
        <fullName evidence="8">L-ornithine N(alpha)-acyltransferase</fullName>
        <ecNumber evidence="7">2.3.2.30</ecNumber>
    </recommendedName>
</protein>
<evidence type="ECO:0000256" key="2">
    <source>
        <dbReference type="ARBA" id="ARBA00022516"/>
    </source>
</evidence>
<dbReference type="Proteomes" id="UP000614272">
    <property type="component" value="Unassembled WGS sequence"/>
</dbReference>